<accession>A0A699KN00</accession>
<name>A0A699KN00_TANCI</name>
<organism evidence="1">
    <name type="scientific">Tanacetum cinerariifolium</name>
    <name type="common">Dalmatian daisy</name>
    <name type="synonym">Chrysanthemum cinerariifolium</name>
    <dbReference type="NCBI Taxonomy" id="118510"/>
    <lineage>
        <taxon>Eukaryota</taxon>
        <taxon>Viridiplantae</taxon>
        <taxon>Streptophyta</taxon>
        <taxon>Embryophyta</taxon>
        <taxon>Tracheophyta</taxon>
        <taxon>Spermatophyta</taxon>
        <taxon>Magnoliopsida</taxon>
        <taxon>eudicotyledons</taxon>
        <taxon>Gunneridae</taxon>
        <taxon>Pentapetalae</taxon>
        <taxon>asterids</taxon>
        <taxon>campanulids</taxon>
        <taxon>Asterales</taxon>
        <taxon>Asteraceae</taxon>
        <taxon>Asteroideae</taxon>
        <taxon>Anthemideae</taxon>
        <taxon>Anthemidinae</taxon>
        <taxon>Tanacetum</taxon>
    </lineage>
</organism>
<dbReference type="AlphaFoldDB" id="A0A699KN00"/>
<evidence type="ECO:0000313" key="1">
    <source>
        <dbReference type="EMBL" id="GFB01470.1"/>
    </source>
</evidence>
<gene>
    <name evidence="1" type="ORF">Tci_673441</name>
</gene>
<sequence length="104" mass="11488">GGLQDMNSKTMNGRTYRCVMLSVIRDLTGKEVDVGLSDRRDKPLRVAIHVGRRARCMCGPDWVLDFDANSASHAGLTQHNVNTSSMRQSAQILDMIFSPSHSVV</sequence>
<protein>
    <submittedName>
        <fullName evidence="1">Uncharacterized protein</fullName>
    </submittedName>
</protein>
<feature type="non-terminal residue" evidence="1">
    <location>
        <position position="1"/>
    </location>
</feature>
<proteinExistence type="predicted"/>
<reference evidence="1" key="1">
    <citation type="journal article" date="2019" name="Sci. Rep.">
        <title>Draft genome of Tanacetum cinerariifolium, the natural source of mosquito coil.</title>
        <authorList>
            <person name="Yamashiro T."/>
            <person name="Shiraishi A."/>
            <person name="Satake H."/>
            <person name="Nakayama K."/>
        </authorList>
    </citation>
    <scope>NUCLEOTIDE SEQUENCE</scope>
</reference>
<comment type="caution">
    <text evidence="1">The sequence shown here is derived from an EMBL/GenBank/DDBJ whole genome shotgun (WGS) entry which is preliminary data.</text>
</comment>
<dbReference type="EMBL" id="BKCJ010533827">
    <property type="protein sequence ID" value="GFB01470.1"/>
    <property type="molecule type" value="Genomic_DNA"/>
</dbReference>